<protein>
    <submittedName>
        <fullName evidence="2">DUF2188 domain-containing protein</fullName>
    </submittedName>
</protein>
<proteinExistence type="predicted"/>
<evidence type="ECO:0000313" key="2">
    <source>
        <dbReference type="EMBL" id="MFI0795800.1"/>
    </source>
</evidence>
<dbReference type="EMBL" id="JBIRPU010000021">
    <property type="protein sequence ID" value="MFI0795800.1"/>
    <property type="molecule type" value="Genomic_DNA"/>
</dbReference>
<dbReference type="Pfam" id="PF09954">
    <property type="entry name" value="DUF2188"/>
    <property type="match status" value="1"/>
</dbReference>
<reference evidence="2 3" key="1">
    <citation type="submission" date="2024-10" db="EMBL/GenBank/DDBJ databases">
        <title>The Natural Products Discovery Center: Release of the First 8490 Sequenced Strains for Exploring Actinobacteria Biosynthetic Diversity.</title>
        <authorList>
            <person name="Kalkreuter E."/>
            <person name="Kautsar S.A."/>
            <person name="Yang D."/>
            <person name="Bader C.D."/>
            <person name="Teijaro C.N."/>
            <person name="Fluegel L."/>
            <person name="Davis C.M."/>
            <person name="Simpson J.R."/>
            <person name="Lauterbach L."/>
            <person name="Steele A.D."/>
            <person name="Gui C."/>
            <person name="Meng S."/>
            <person name="Li G."/>
            <person name="Viehrig K."/>
            <person name="Ye F."/>
            <person name="Su P."/>
            <person name="Kiefer A.F."/>
            <person name="Nichols A."/>
            <person name="Cepeda A.J."/>
            <person name="Yan W."/>
            <person name="Fan B."/>
            <person name="Jiang Y."/>
            <person name="Adhikari A."/>
            <person name="Zheng C.-J."/>
            <person name="Schuster L."/>
            <person name="Cowan T.M."/>
            <person name="Smanski M.J."/>
            <person name="Chevrette M.G."/>
            <person name="De Carvalho L.P.S."/>
            <person name="Shen B."/>
        </authorList>
    </citation>
    <scope>NUCLEOTIDE SEQUENCE [LARGE SCALE GENOMIC DNA]</scope>
    <source>
        <strain evidence="2 3">NPDC021253</strain>
    </source>
</reference>
<comment type="caution">
    <text evidence="2">The sequence shown here is derived from an EMBL/GenBank/DDBJ whole genome shotgun (WGS) entry which is preliminary data.</text>
</comment>
<accession>A0ABW7SQ19</accession>
<gene>
    <name evidence="2" type="ORF">ACH4OY_24420</name>
</gene>
<dbReference type="RefSeq" id="WP_396683352.1">
    <property type="nucleotide sequence ID" value="NZ_JBIRPU010000021.1"/>
</dbReference>
<organism evidence="2 3">
    <name type="scientific">Micromonospora rubida</name>
    <dbReference type="NCBI Taxonomy" id="2697657"/>
    <lineage>
        <taxon>Bacteria</taxon>
        <taxon>Bacillati</taxon>
        <taxon>Actinomycetota</taxon>
        <taxon>Actinomycetes</taxon>
        <taxon>Micromonosporales</taxon>
        <taxon>Micromonosporaceae</taxon>
        <taxon>Micromonospora</taxon>
    </lineage>
</organism>
<evidence type="ECO:0000256" key="1">
    <source>
        <dbReference type="SAM" id="MobiDB-lite"/>
    </source>
</evidence>
<feature type="region of interest" description="Disordered" evidence="1">
    <location>
        <begin position="1"/>
        <end position="76"/>
    </location>
</feature>
<keyword evidence="3" id="KW-1185">Reference proteome</keyword>
<evidence type="ECO:0000313" key="3">
    <source>
        <dbReference type="Proteomes" id="UP001611075"/>
    </source>
</evidence>
<sequence length="76" mass="8538">MVKGDIDTYQEDSQWKTRAEGNQQASSTHDTKDEAQARGREMAADRGVEHVIKKQDGTIGEKNTYPRSCDPRDIEG</sequence>
<feature type="compositionally biased region" description="Basic and acidic residues" evidence="1">
    <location>
        <begin position="29"/>
        <end position="56"/>
    </location>
</feature>
<name>A0ABW7SQ19_9ACTN</name>
<dbReference type="Proteomes" id="UP001611075">
    <property type="component" value="Unassembled WGS sequence"/>
</dbReference>
<dbReference type="InterPro" id="IPR018691">
    <property type="entry name" value="DUF2188"/>
</dbReference>